<dbReference type="OrthoDB" id="5879151at2"/>
<dbReference type="RefSeq" id="WP_107245263.1">
    <property type="nucleotide sequence ID" value="NZ_PYMJ01000041.1"/>
</dbReference>
<dbReference type="EMBL" id="PYMJ01000041">
    <property type="protein sequence ID" value="PSU44842.1"/>
    <property type="molecule type" value="Genomic_DNA"/>
</dbReference>
<organism evidence="1 2">
    <name type="scientific">Photobacterium frigidiphilum</name>
    <dbReference type="NCBI Taxonomy" id="264736"/>
    <lineage>
        <taxon>Bacteria</taxon>
        <taxon>Pseudomonadati</taxon>
        <taxon>Pseudomonadota</taxon>
        <taxon>Gammaproteobacteria</taxon>
        <taxon>Vibrionales</taxon>
        <taxon>Vibrionaceae</taxon>
        <taxon>Photobacterium</taxon>
    </lineage>
</organism>
<dbReference type="AlphaFoldDB" id="A0A2T3J7W1"/>
<evidence type="ECO:0000313" key="1">
    <source>
        <dbReference type="EMBL" id="PSU44842.1"/>
    </source>
</evidence>
<keyword evidence="2" id="KW-1185">Reference proteome</keyword>
<comment type="caution">
    <text evidence="1">The sequence shown here is derived from an EMBL/GenBank/DDBJ whole genome shotgun (WGS) entry which is preliminary data.</text>
</comment>
<sequence length="129" mass="14736">MPIDRKGLALLVNANRVSLLKTYSFYISGSASELVETLTEHAVQKGYVYERRPPPGQTLREWCVKNHAPQWACRAAFDLLITNDWTPKSDTEKAISARYILLNNHSITELWVDLLGDWLIVARDAKNEH</sequence>
<name>A0A2T3J7W1_9GAMM</name>
<evidence type="ECO:0000313" key="2">
    <source>
        <dbReference type="Proteomes" id="UP000240987"/>
    </source>
</evidence>
<accession>A0A2T3J7W1</accession>
<dbReference type="Proteomes" id="UP000240987">
    <property type="component" value="Unassembled WGS sequence"/>
</dbReference>
<protein>
    <submittedName>
        <fullName evidence="1">Uncharacterized protein</fullName>
    </submittedName>
</protein>
<proteinExistence type="predicted"/>
<gene>
    <name evidence="1" type="ORF">C9J12_25445</name>
</gene>
<reference evidence="1 2" key="1">
    <citation type="submission" date="2018-01" db="EMBL/GenBank/DDBJ databases">
        <title>Whole genome sequencing of Histamine producing bacteria.</title>
        <authorList>
            <person name="Butler K."/>
        </authorList>
    </citation>
    <scope>NUCLEOTIDE SEQUENCE [LARGE SCALE GENOMIC DNA]</scope>
    <source>
        <strain evidence="1 2">JCM 12947</strain>
    </source>
</reference>